<sequence>MKMQPCVPNFSSRSFASSFSLWRTVRIVKDDRVSQNLKHNRLGAKTLRSASTSEHVLEDSAKHDSPVPDWGLPKELRKTKVALHVAYEGSKYRGLQINRESASGETVEHFLEQALFKVGGIRESNFGDLTRVGWNRASRTDKGVHSICSVVSLKMLCPEGGSCFNTDPEGTRLAEDINRHLPEKIRVLSCQRVVRSFRARQAAADRRYEYFLPARVIGIDGDDTARDMERLGLFQEALAAFEGTHAFHNYTTPQLYSRQKNSPRSGAKLQIQHRREPATGTEGGEADGSATSQAEGAGGPDRAQPSQDEGGELGSGGPAFRTTPRGSKDEDSGWTVVARWGPDIAESIHDAHYRNIRSIRAFAPEPLLPGSDPVIRVQLWGDSFMLHQIRKMIGTAAAVAVGVFPLEVVEASFAPFGRIKLAPQPDKLAHSFCASLTLAEKDHQTMLPP</sequence>
<reference evidence="6" key="1">
    <citation type="submission" date="2014-05" db="EMBL/GenBank/DDBJ databases">
        <title>The transcriptome of the halophilic microalga Tetraselmis sp. GSL018 isolated from the Great Salt Lake, Utah.</title>
        <authorList>
            <person name="Jinkerson R.E."/>
            <person name="D'Adamo S."/>
            <person name="Posewitz M.C."/>
        </authorList>
    </citation>
    <scope>NUCLEOTIDE SEQUENCE</scope>
    <source>
        <strain evidence="6">GSL018</strain>
    </source>
</reference>
<dbReference type="PANTHER" id="PTHR11142">
    <property type="entry name" value="PSEUDOURIDYLATE SYNTHASE"/>
    <property type="match status" value="1"/>
</dbReference>
<feature type="region of interest" description="Disordered" evidence="5">
    <location>
        <begin position="254"/>
        <end position="333"/>
    </location>
</feature>
<dbReference type="Gene3D" id="3.30.70.660">
    <property type="entry name" value="Pseudouridine synthase I, catalytic domain, C-terminal subdomain"/>
    <property type="match status" value="2"/>
</dbReference>
<proteinExistence type="inferred from homology"/>
<dbReference type="FunFam" id="3.30.70.580:FF:000002">
    <property type="entry name" value="tRNA pseudouridine synthase"/>
    <property type="match status" value="1"/>
</dbReference>
<evidence type="ECO:0000256" key="5">
    <source>
        <dbReference type="SAM" id="MobiDB-lite"/>
    </source>
</evidence>
<dbReference type="AlphaFoldDB" id="A0A061RG31"/>
<dbReference type="GO" id="GO:0003723">
    <property type="term" value="F:RNA binding"/>
    <property type="evidence" value="ECO:0007669"/>
    <property type="project" value="InterPro"/>
</dbReference>
<protein>
    <submittedName>
        <fullName evidence="6">tRNA pseudouridine38-40 synthase</fullName>
    </submittedName>
</protein>
<dbReference type="SUPFAM" id="SSF55120">
    <property type="entry name" value="Pseudouridine synthase"/>
    <property type="match status" value="2"/>
</dbReference>
<name>A0A061RG31_9CHLO</name>
<feature type="compositionally biased region" description="Polar residues" evidence="5">
    <location>
        <begin position="254"/>
        <end position="264"/>
    </location>
</feature>
<dbReference type="GO" id="GO:1990481">
    <property type="term" value="P:mRNA pseudouridine synthesis"/>
    <property type="evidence" value="ECO:0007669"/>
    <property type="project" value="TreeGrafter"/>
</dbReference>
<dbReference type="Gene3D" id="3.30.70.580">
    <property type="entry name" value="Pseudouridine synthase I, catalytic domain, N-terminal subdomain"/>
    <property type="match status" value="1"/>
</dbReference>
<keyword evidence="2" id="KW-0819">tRNA processing</keyword>
<dbReference type="GO" id="GO:0009982">
    <property type="term" value="F:pseudouridine synthase activity"/>
    <property type="evidence" value="ECO:0007669"/>
    <property type="project" value="InterPro"/>
</dbReference>
<evidence type="ECO:0000313" key="6">
    <source>
        <dbReference type="EMBL" id="JAC71892.1"/>
    </source>
</evidence>
<organism evidence="6">
    <name type="scientific">Tetraselmis sp. GSL018</name>
    <dbReference type="NCBI Taxonomy" id="582737"/>
    <lineage>
        <taxon>Eukaryota</taxon>
        <taxon>Viridiplantae</taxon>
        <taxon>Chlorophyta</taxon>
        <taxon>core chlorophytes</taxon>
        <taxon>Chlorodendrophyceae</taxon>
        <taxon>Chlorodendrales</taxon>
        <taxon>Chlorodendraceae</taxon>
        <taxon>Tetraselmis</taxon>
    </lineage>
</organism>
<dbReference type="PANTHER" id="PTHR11142:SF9">
    <property type="entry name" value="TRNA PSEUDOURIDINE SYNTHASE-RELATED"/>
    <property type="match status" value="1"/>
</dbReference>
<gene>
    <name evidence="6" type="primary">TRUA</name>
    <name evidence="6" type="ORF">TSPGSL018_934</name>
</gene>
<dbReference type="InterPro" id="IPR001406">
    <property type="entry name" value="PsdUridine_synth_TruA"/>
</dbReference>
<keyword evidence="3" id="KW-0413">Isomerase</keyword>
<evidence type="ECO:0000256" key="3">
    <source>
        <dbReference type="ARBA" id="ARBA00023235"/>
    </source>
</evidence>
<dbReference type="EMBL" id="GBEZ01014160">
    <property type="protein sequence ID" value="JAC71892.1"/>
    <property type="molecule type" value="Transcribed_RNA"/>
</dbReference>
<evidence type="ECO:0000256" key="2">
    <source>
        <dbReference type="ARBA" id="ARBA00022694"/>
    </source>
</evidence>
<evidence type="ECO:0000256" key="4">
    <source>
        <dbReference type="ARBA" id="ARBA00036943"/>
    </source>
</evidence>
<evidence type="ECO:0000256" key="1">
    <source>
        <dbReference type="ARBA" id="ARBA00009375"/>
    </source>
</evidence>
<dbReference type="InterPro" id="IPR020103">
    <property type="entry name" value="PsdUridine_synth_cat_dom_sf"/>
</dbReference>
<dbReference type="GO" id="GO:0005634">
    <property type="term" value="C:nucleus"/>
    <property type="evidence" value="ECO:0007669"/>
    <property type="project" value="TreeGrafter"/>
</dbReference>
<comment type="similarity">
    <text evidence="1">Belongs to the tRNA pseudouridine synthase TruA family.</text>
</comment>
<dbReference type="InterPro" id="IPR020095">
    <property type="entry name" value="PsdUridine_synth_TruA_C"/>
</dbReference>
<dbReference type="GO" id="GO:0031119">
    <property type="term" value="P:tRNA pseudouridine synthesis"/>
    <property type="evidence" value="ECO:0007669"/>
    <property type="project" value="TreeGrafter"/>
</dbReference>
<comment type="catalytic activity">
    <reaction evidence="4">
        <text>a uridine in tRNA = a pseudouridine in tRNA</text>
        <dbReference type="Rhea" id="RHEA:54572"/>
        <dbReference type="Rhea" id="RHEA-COMP:13339"/>
        <dbReference type="Rhea" id="RHEA-COMP:13934"/>
        <dbReference type="ChEBI" id="CHEBI:65314"/>
        <dbReference type="ChEBI" id="CHEBI:65315"/>
    </reaction>
</comment>
<dbReference type="InterPro" id="IPR020094">
    <property type="entry name" value="TruA/RsuA/RluB/E/F_N"/>
</dbReference>
<accession>A0A061RG31</accession>